<sequence>MSLQLQFEVTTGAIISVHVVRELLKACQEDDLQPLTMSSLESFGQWLAIDRDRLSQGEDALGESSDKSRVVRFANKVFLGTHSQGIISQVRKNWHLTASFLFVCTCTTLDQQQTAELVHELLRLTGAVDRNGTSRNDVTKFVERIAGCGSFLPGESPSDVHNMIASSAVSAGLWRETPGVFDPVDMVQTAQLLYEVFGAMADQNVKHVILKGGVGCVWLASLLSWLRPRETVILGPRKNQLYPKTREANAENADRLCVILESDSRHPYGCWTVEQWKSAPDEKLSEHTAKAFSLPAEVSEKLYIMANCGPRSGRSSRDSRISAGDTGRGKRDNT</sequence>
<dbReference type="EMBL" id="CABFNQ020000696">
    <property type="protein sequence ID" value="CAH0024456.1"/>
    <property type="molecule type" value="Genomic_DNA"/>
</dbReference>
<name>A0A9N9VJV4_9HYPO</name>
<evidence type="ECO:0000256" key="1">
    <source>
        <dbReference type="SAM" id="MobiDB-lite"/>
    </source>
</evidence>
<dbReference type="Proteomes" id="UP000696573">
    <property type="component" value="Unassembled WGS sequence"/>
</dbReference>
<reference evidence="2" key="1">
    <citation type="submission" date="2021-10" db="EMBL/GenBank/DDBJ databases">
        <authorList>
            <person name="Piombo E."/>
        </authorList>
    </citation>
    <scope>NUCLEOTIDE SEQUENCE</scope>
</reference>
<organism evidence="2 3">
    <name type="scientific">Clonostachys rhizophaga</name>
    <dbReference type="NCBI Taxonomy" id="160324"/>
    <lineage>
        <taxon>Eukaryota</taxon>
        <taxon>Fungi</taxon>
        <taxon>Dikarya</taxon>
        <taxon>Ascomycota</taxon>
        <taxon>Pezizomycotina</taxon>
        <taxon>Sordariomycetes</taxon>
        <taxon>Hypocreomycetidae</taxon>
        <taxon>Hypocreales</taxon>
        <taxon>Bionectriaceae</taxon>
        <taxon>Clonostachys</taxon>
    </lineage>
</organism>
<feature type="region of interest" description="Disordered" evidence="1">
    <location>
        <begin position="309"/>
        <end position="334"/>
    </location>
</feature>
<evidence type="ECO:0000313" key="3">
    <source>
        <dbReference type="Proteomes" id="UP000696573"/>
    </source>
</evidence>
<comment type="caution">
    <text evidence="2">The sequence shown here is derived from an EMBL/GenBank/DDBJ whole genome shotgun (WGS) entry which is preliminary data.</text>
</comment>
<accession>A0A9N9VJV4</accession>
<protein>
    <submittedName>
        <fullName evidence="2">Uncharacterized protein</fullName>
    </submittedName>
</protein>
<keyword evidence="3" id="KW-1185">Reference proteome</keyword>
<proteinExistence type="predicted"/>
<dbReference type="AlphaFoldDB" id="A0A9N9VJV4"/>
<gene>
    <name evidence="2" type="ORF">CRHIZ90672A_00014972</name>
</gene>
<dbReference type="OrthoDB" id="5242271at2759"/>
<evidence type="ECO:0000313" key="2">
    <source>
        <dbReference type="EMBL" id="CAH0024456.1"/>
    </source>
</evidence>